<dbReference type="STRING" id="1178516.AWR27_16985"/>
<dbReference type="Pfam" id="PF10614">
    <property type="entry name" value="CsgF"/>
    <property type="match status" value="1"/>
</dbReference>
<evidence type="ECO:0000256" key="5">
    <source>
        <dbReference type="SAM" id="SignalP"/>
    </source>
</evidence>
<accession>A0A1P9WZV4</accession>
<dbReference type="RefSeq" id="WP_077132306.1">
    <property type="nucleotide sequence ID" value="NZ_CP014263.1"/>
</dbReference>
<name>A0A1P9WZV4_9BACT</name>
<evidence type="ECO:0000256" key="3">
    <source>
        <dbReference type="ARBA" id="ARBA00022729"/>
    </source>
</evidence>
<dbReference type="EMBL" id="CP014263">
    <property type="protein sequence ID" value="AQG80865.1"/>
    <property type="molecule type" value="Genomic_DNA"/>
</dbReference>
<keyword evidence="7" id="KW-1185">Reference proteome</keyword>
<dbReference type="InterPro" id="IPR018893">
    <property type="entry name" value="T8SS_CsgF"/>
</dbReference>
<dbReference type="KEGG" id="smon:AWR27_16985"/>
<evidence type="ECO:0000256" key="2">
    <source>
        <dbReference type="ARBA" id="ARBA00014031"/>
    </source>
</evidence>
<feature type="compositionally biased region" description="Polar residues" evidence="4">
    <location>
        <begin position="58"/>
        <end position="69"/>
    </location>
</feature>
<evidence type="ECO:0000256" key="4">
    <source>
        <dbReference type="SAM" id="MobiDB-lite"/>
    </source>
</evidence>
<organism evidence="6 7">
    <name type="scientific">Spirosoma montaniterrae</name>
    <dbReference type="NCBI Taxonomy" id="1178516"/>
    <lineage>
        <taxon>Bacteria</taxon>
        <taxon>Pseudomonadati</taxon>
        <taxon>Bacteroidota</taxon>
        <taxon>Cytophagia</taxon>
        <taxon>Cytophagales</taxon>
        <taxon>Cytophagaceae</taxon>
        <taxon>Spirosoma</taxon>
    </lineage>
</organism>
<proteinExistence type="predicted"/>
<feature type="chain" id="PRO_5013270046" description="Curli production assembly/transport component CsgF" evidence="5">
    <location>
        <begin position="21"/>
        <end position="141"/>
    </location>
</feature>
<keyword evidence="3 5" id="KW-0732">Signal</keyword>
<feature type="region of interest" description="Disordered" evidence="4">
    <location>
        <begin position="48"/>
        <end position="69"/>
    </location>
</feature>
<gene>
    <name evidence="6" type="ORF">AWR27_16985</name>
</gene>
<dbReference type="OrthoDB" id="1443407at2"/>
<protein>
    <recommendedName>
        <fullName evidence="2">Curli production assembly/transport component CsgF</fullName>
    </recommendedName>
</protein>
<sequence length="141" mass="15446">MKKLLLSVLLLAGISAFASAQSFTYTPRNPAFGGNTFNYSWLQSSAQAQDRTTDPAQRRNQAASGRTTNSTLDAFSQSIQNQLLSRLTRDLIGNQFGEGELRPGTYRFGDYQVEITNAADGVQVRIVDGRGGETTLTIPYF</sequence>
<dbReference type="AlphaFoldDB" id="A0A1P9WZV4"/>
<dbReference type="Proteomes" id="UP000187941">
    <property type="component" value="Chromosome"/>
</dbReference>
<evidence type="ECO:0000313" key="6">
    <source>
        <dbReference type="EMBL" id="AQG80865.1"/>
    </source>
</evidence>
<feature type="signal peptide" evidence="5">
    <location>
        <begin position="1"/>
        <end position="20"/>
    </location>
</feature>
<reference evidence="6 7" key="1">
    <citation type="submission" date="2016-01" db="EMBL/GenBank/DDBJ databases">
        <authorList>
            <person name="Oliw E.H."/>
        </authorList>
    </citation>
    <scope>NUCLEOTIDE SEQUENCE [LARGE SCALE GENOMIC DNA]</scope>
    <source>
        <strain evidence="6 7">DY10</strain>
    </source>
</reference>
<evidence type="ECO:0000256" key="1">
    <source>
        <dbReference type="ARBA" id="ARBA00003989"/>
    </source>
</evidence>
<comment type="function">
    <text evidence="1">May be involved in the biogenesis of curli organelles.</text>
</comment>
<evidence type="ECO:0000313" key="7">
    <source>
        <dbReference type="Proteomes" id="UP000187941"/>
    </source>
</evidence>